<dbReference type="Proteomes" id="UP001314681">
    <property type="component" value="Unassembled WGS sequence"/>
</dbReference>
<dbReference type="InterPro" id="IPR003797">
    <property type="entry name" value="DegV"/>
</dbReference>
<dbReference type="NCBIfam" id="TIGR00762">
    <property type="entry name" value="DegV"/>
    <property type="match status" value="1"/>
</dbReference>
<proteinExistence type="predicted"/>
<dbReference type="InterPro" id="IPR050270">
    <property type="entry name" value="DegV_domain_contain"/>
</dbReference>
<protein>
    <submittedName>
        <fullName evidence="3">DegV family protein</fullName>
    </submittedName>
</protein>
<dbReference type="EMBL" id="JAHQCX010000004">
    <property type="protein sequence ID" value="MBU9725789.1"/>
    <property type="molecule type" value="Genomic_DNA"/>
</dbReference>
<evidence type="ECO:0000313" key="3">
    <source>
        <dbReference type="EMBL" id="MBU9725789.1"/>
    </source>
</evidence>
<dbReference type="PANTHER" id="PTHR33434">
    <property type="entry name" value="DEGV DOMAIN-CONTAINING PROTEIN DR_1986-RELATED"/>
    <property type="match status" value="1"/>
</dbReference>
<keyword evidence="4" id="KW-1185">Reference proteome</keyword>
<evidence type="ECO:0000313" key="4">
    <source>
        <dbReference type="Proteomes" id="UP001314681"/>
    </source>
</evidence>
<reference evidence="3 4" key="1">
    <citation type="submission" date="2021-06" db="EMBL/GenBank/DDBJ databases">
        <title>Description of novel taxa of the family Lachnospiraceae.</title>
        <authorList>
            <person name="Chaplin A.V."/>
            <person name="Sokolova S.R."/>
            <person name="Pikina A.P."/>
            <person name="Korzhanova M."/>
            <person name="Belova V."/>
            <person name="Korostin D."/>
            <person name="Efimov B.A."/>
        </authorList>
    </citation>
    <scope>NUCLEOTIDE SEQUENCE [LARGE SCALE GENOMIC DNA]</scope>
    <source>
        <strain evidence="3 4">ASD4241</strain>
    </source>
</reference>
<sequence>MSKYVLSCESTVDLTKSYLQQRHIAYIGYPYELNGRFYQDDFGETLSLESFYREMEQGASTKTAQINAYEFTQYFETFLSQGKDVLHICLSSGITGVLNAAQMAKNELEDKYPDRTIYLVDSLAASAGSGLLVEKSADLRDEGMDIEQLWRWVQENKLRVNHWFFSSDLKYYIRGGRISKTAGIAGTMLGICPLLDVDVKGRLIPREKIRGTKRTIAALNDKMCLLADNGQNYNESCFIAHSGCAELAMRAAELLNQNFPRIPGGVRIYQIGAIIGAHTGPGTVALFFWGKARNN</sequence>
<name>A0ABS6K5I3_9FIRM</name>
<dbReference type="PANTHER" id="PTHR33434:SF3">
    <property type="entry name" value="DEGV DOMAIN-CONTAINING PROTEIN YITS"/>
    <property type="match status" value="1"/>
</dbReference>
<evidence type="ECO:0000256" key="2">
    <source>
        <dbReference type="ARBA" id="ARBA00023121"/>
    </source>
</evidence>
<dbReference type="InterPro" id="IPR043168">
    <property type="entry name" value="DegV_C"/>
</dbReference>
<comment type="function">
    <text evidence="1">May bind long-chain fatty acids, such as palmitate, and may play a role in lipid transport or fatty acid metabolism.</text>
</comment>
<keyword evidence="2" id="KW-0446">Lipid-binding</keyword>
<organism evidence="3 4">
    <name type="scientific">Diplocloster modestus</name>
    <dbReference type="NCBI Taxonomy" id="2850322"/>
    <lineage>
        <taxon>Bacteria</taxon>
        <taxon>Bacillati</taxon>
        <taxon>Bacillota</taxon>
        <taxon>Clostridia</taxon>
        <taxon>Lachnospirales</taxon>
        <taxon>Lachnospiraceae</taxon>
        <taxon>Diplocloster</taxon>
    </lineage>
</organism>
<accession>A0ABS6K5I3</accession>
<dbReference type="PROSITE" id="PS51482">
    <property type="entry name" value="DEGV"/>
    <property type="match status" value="1"/>
</dbReference>
<gene>
    <name evidence="3" type="ORF">KTH90_07160</name>
</gene>
<evidence type="ECO:0000256" key="1">
    <source>
        <dbReference type="ARBA" id="ARBA00003238"/>
    </source>
</evidence>
<comment type="caution">
    <text evidence="3">The sequence shown here is derived from an EMBL/GenBank/DDBJ whole genome shotgun (WGS) entry which is preliminary data.</text>
</comment>
<dbReference type="Gene3D" id="3.30.1180.10">
    <property type="match status" value="1"/>
</dbReference>
<dbReference type="SUPFAM" id="SSF82549">
    <property type="entry name" value="DAK1/DegV-like"/>
    <property type="match status" value="1"/>
</dbReference>
<dbReference type="Gene3D" id="3.40.50.10440">
    <property type="entry name" value="Dihydroxyacetone kinase, domain 1"/>
    <property type="match status" value="1"/>
</dbReference>
<dbReference type="Pfam" id="PF02645">
    <property type="entry name" value="DegV"/>
    <property type="match status" value="1"/>
</dbReference>
<dbReference type="Gene3D" id="2.20.28.50">
    <property type="entry name" value="degv family protein"/>
    <property type="match status" value="1"/>
</dbReference>